<dbReference type="Proteomes" id="UP001600888">
    <property type="component" value="Unassembled WGS sequence"/>
</dbReference>
<evidence type="ECO:0000313" key="13">
    <source>
        <dbReference type="Proteomes" id="UP001600888"/>
    </source>
</evidence>
<keyword evidence="7" id="KW-0030">Aminoacyl-tRNA synthetase</keyword>
<evidence type="ECO:0000256" key="2">
    <source>
        <dbReference type="ARBA" id="ARBA00013169"/>
    </source>
</evidence>
<keyword evidence="4" id="KW-0547">Nucleotide-binding</keyword>
<dbReference type="SUPFAM" id="SSF47323">
    <property type="entry name" value="Anticodon-binding domain of a subclass of class I aminoacyl-tRNA synthetases"/>
    <property type="match status" value="1"/>
</dbReference>
<dbReference type="NCBIfam" id="TIGR00422">
    <property type="entry name" value="valS"/>
    <property type="match status" value="1"/>
</dbReference>
<dbReference type="SUPFAM" id="SSF50677">
    <property type="entry name" value="ValRS/IleRS/LeuRS editing domain"/>
    <property type="match status" value="1"/>
</dbReference>
<evidence type="ECO:0000256" key="6">
    <source>
        <dbReference type="ARBA" id="ARBA00022917"/>
    </source>
</evidence>
<reference evidence="12 13" key="1">
    <citation type="submission" date="2024-03" db="EMBL/GenBank/DDBJ databases">
        <title>A high-quality draft genome sequence of Diaporthe vaccinii, a causative agent of upright dieback and viscid rot disease in cranberry plants.</title>
        <authorList>
            <person name="Sarrasin M."/>
            <person name="Lang B.F."/>
            <person name="Burger G."/>
        </authorList>
    </citation>
    <scope>NUCLEOTIDE SEQUENCE [LARGE SCALE GENOMIC DNA]</scope>
    <source>
        <strain evidence="12 13">IS7</strain>
    </source>
</reference>
<evidence type="ECO:0000256" key="7">
    <source>
        <dbReference type="ARBA" id="ARBA00023146"/>
    </source>
</evidence>
<accession>A0ABR4EMY5</accession>
<evidence type="ECO:0000256" key="1">
    <source>
        <dbReference type="ARBA" id="ARBA00005594"/>
    </source>
</evidence>
<evidence type="ECO:0000256" key="4">
    <source>
        <dbReference type="ARBA" id="ARBA00022741"/>
    </source>
</evidence>
<comment type="caution">
    <text evidence="12">The sequence shown here is derived from an EMBL/GenBank/DDBJ whole genome shotgun (WGS) entry which is preliminary data.</text>
</comment>
<dbReference type="Pfam" id="PF00133">
    <property type="entry name" value="tRNA-synt_1"/>
    <property type="match status" value="1"/>
</dbReference>
<keyword evidence="13" id="KW-1185">Reference proteome</keyword>
<dbReference type="InterPro" id="IPR013155">
    <property type="entry name" value="M/V/L/I-tRNA-synth_anticd-bd"/>
</dbReference>
<dbReference type="PRINTS" id="PR00986">
    <property type="entry name" value="TRNASYNTHVAL"/>
</dbReference>
<keyword evidence="5" id="KW-0067">ATP-binding</keyword>
<dbReference type="InterPro" id="IPR033705">
    <property type="entry name" value="Anticodon_Ia_Val"/>
</dbReference>
<evidence type="ECO:0000313" key="12">
    <source>
        <dbReference type="EMBL" id="KAL2283804.1"/>
    </source>
</evidence>
<dbReference type="NCBIfam" id="NF004349">
    <property type="entry name" value="PRK05729.1"/>
    <property type="match status" value="1"/>
</dbReference>
<keyword evidence="3" id="KW-0436">Ligase</keyword>
<organism evidence="12 13">
    <name type="scientific">Diaporthe vaccinii</name>
    <dbReference type="NCBI Taxonomy" id="105482"/>
    <lineage>
        <taxon>Eukaryota</taxon>
        <taxon>Fungi</taxon>
        <taxon>Dikarya</taxon>
        <taxon>Ascomycota</taxon>
        <taxon>Pezizomycotina</taxon>
        <taxon>Sordariomycetes</taxon>
        <taxon>Sordariomycetidae</taxon>
        <taxon>Diaporthales</taxon>
        <taxon>Diaporthaceae</taxon>
        <taxon>Diaporthe</taxon>
        <taxon>Diaporthe eres species complex</taxon>
    </lineage>
</organism>
<evidence type="ECO:0000256" key="5">
    <source>
        <dbReference type="ARBA" id="ARBA00022840"/>
    </source>
</evidence>
<dbReference type="InterPro" id="IPR002300">
    <property type="entry name" value="aa-tRNA-synth_Ia"/>
</dbReference>
<keyword evidence="6" id="KW-0648">Protein biosynthesis</keyword>
<dbReference type="EC" id="6.1.1.9" evidence="2"/>
<dbReference type="InterPro" id="IPR002303">
    <property type="entry name" value="Valyl-tRNA_ligase"/>
</dbReference>
<feature type="domain" description="Aminoacyl-tRNA synthetase class Ia" evidence="10">
    <location>
        <begin position="1"/>
        <end position="487"/>
    </location>
</feature>
<dbReference type="Gene3D" id="3.40.50.620">
    <property type="entry name" value="HUPs"/>
    <property type="match status" value="2"/>
</dbReference>
<dbReference type="EMBL" id="JBAWTH010000040">
    <property type="protein sequence ID" value="KAL2283804.1"/>
    <property type="molecule type" value="Genomic_DNA"/>
</dbReference>
<sequence length="814" mass="91991">MDPSMSEAVIEAVVRLYDDGLIYRSDRLVNWCVHLNTTISNIEVESKDLPGRTLLEVPGYDRKVEFGVMTYFRYQVYQSEKTLEIGTTRLETMLGDTAVAVHPGDPRYKELVGKLIQHPFLDRLIPIIADTVANPDFGSGAVKITPAHDANDFAVGTRHRLPFINILNDDGTMNHNAGRFEGLKRYDVRYILQEELTKLGLFVKKEPNPMSIRLCIKSKDIIEPVMKPQWWMKMKDLATPAIEAVRSGAINIRPESSRKEYFRWLENINDWCLSRQLWWGHQIPAYFIHFAGEAQGTGESRERWVVARTEAEAREKAQNMFPGRDISLTRDPDVLDTWFSSGLWPFATLGWPKKTHDLEKLFPTSFLESGWDILFHWIARMIMLSLKLTGQVPFKEVYCHSLIRDAQGRKMSKSLGNVIDPIAVMEGTSLEALQQSLQMGNLDEKELELASKNQKDMFPHGIPECGADALRFSLINYTTGGGDINFDVKVMAGYRRFCNKIYQATKYVLGKIPDDYSPPAKLARTGAETLPERWIIHRLNSSALAIHVALKDREFSRSSQIIYQYWYDDLCDVFVENSKSIFHDGSEEARRSTIDTLYAALGGGLTMLHPFMPFLSEELWQRLPRRRGDTTPSIVIARYPEYEEKLQDPRAASQYELLIACSKGIRSLMAEYAIKQGGTAYVSCSTAADLELIKAEARHIEALSGKGLSSLSVLGESDKLPAGCAVFPVSSAITVYLDVGTQADVSALIEKTQAKLTKLTDLADRQRKLMTTEGWADKVSTAVKHAEEEKLSQADAQMRSLVSSIEQFRRLELC</sequence>
<comment type="similarity">
    <text evidence="1">Belongs to the class-I aminoacyl-tRNA synthetase family.</text>
</comment>
<dbReference type="CDD" id="cd07962">
    <property type="entry name" value="Anticodon_Ia_Val"/>
    <property type="match status" value="1"/>
</dbReference>
<dbReference type="PANTHER" id="PTHR11946:SF109">
    <property type="entry name" value="VALINE--TRNA LIGASE"/>
    <property type="match status" value="1"/>
</dbReference>
<evidence type="ECO:0000256" key="9">
    <source>
        <dbReference type="ARBA" id="ARBA00047552"/>
    </source>
</evidence>
<evidence type="ECO:0000256" key="8">
    <source>
        <dbReference type="ARBA" id="ARBA00029936"/>
    </source>
</evidence>
<gene>
    <name evidence="12" type="ORF">FJTKL_09589</name>
</gene>
<dbReference type="SUPFAM" id="SSF52374">
    <property type="entry name" value="Nucleotidylyl transferase"/>
    <property type="match status" value="1"/>
</dbReference>
<proteinExistence type="inferred from homology"/>
<protein>
    <recommendedName>
        <fullName evidence="2">valine--tRNA ligase</fullName>
        <ecNumber evidence="2">6.1.1.9</ecNumber>
    </recommendedName>
    <alternativeName>
        <fullName evidence="8">Valyl-tRNA synthetase</fullName>
    </alternativeName>
</protein>
<feature type="domain" description="Methionyl/Valyl/Leucyl/Isoleucyl-tRNA synthetase anticodon-binding" evidence="11">
    <location>
        <begin position="532"/>
        <end position="678"/>
    </location>
</feature>
<dbReference type="InterPro" id="IPR009008">
    <property type="entry name" value="Val/Leu/Ile-tRNA-synth_edit"/>
</dbReference>
<dbReference type="Gene3D" id="1.10.730.10">
    <property type="entry name" value="Isoleucyl-tRNA Synthetase, Domain 1"/>
    <property type="match status" value="1"/>
</dbReference>
<dbReference type="InterPro" id="IPR009080">
    <property type="entry name" value="tRNAsynth_Ia_anticodon-bd"/>
</dbReference>
<dbReference type="PANTHER" id="PTHR11946">
    <property type="entry name" value="VALYL-TRNA SYNTHETASES"/>
    <property type="match status" value="1"/>
</dbReference>
<dbReference type="InterPro" id="IPR014729">
    <property type="entry name" value="Rossmann-like_a/b/a_fold"/>
</dbReference>
<evidence type="ECO:0000259" key="10">
    <source>
        <dbReference type="Pfam" id="PF00133"/>
    </source>
</evidence>
<dbReference type="Pfam" id="PF08264">
    <property type="entry name" value="Anticodon_1"/>
    <property type="match status" value="1"/>
</dbReference>
<name>A0ABR4EMY5_9PEZI</name>
<evidence type="ECO:0000256" key="3">
    <source>
        <dbReference type="ARBA" id="ARBA00022598"/>
    </source>
</evidence>
<evidence type="ECO:0000259" key="11">
    <source>
        <dbReference type="Pfam" id="PF08264"/>
    </source>
</evidence>
<comment type="catalytic activity">
    <reaction evidence="9">
        <text>tRNA(Val) + L-valine + ATP = L-valyl-tRNA(Val) + AMP + diphosphate</text>
        <dbReference type="Rhea" id="RHEA:10704"/>
        <dbReference type="Rhea" id="RHEA-COMP:9672"/>
        <dbReference type="Rhea" id="RHEA-COMP:9708"/>
        <dbReference type="ChEBI" id="CHEBI:30616"/>
        <dbReference type="ChEBI" id="CHEBI:33019"/>
        <dbReference type="ChEBI" id="CHEBI:57762"/>
        <dbReference type="ChEBI" id="CHEBI:78442"/>
        <dbReference type="ChEBI" id="CHEBI:78537"/>
        <dbReference type="ChEBI" id="CHEBI:456215"/>
        <dbReference type="EC" id="6.1.1.9"/>
    </reaction>
</comment>